<protein>
    <submittedName>
        <fullName evidence="1">Uncharacterized protein</fullName>
    </submittedName>
</protein>
<evidence type="ECO:0000313" key="2">
    <source>
        <dbReference type="Proteomes" id="UP000000430"/>
    </source>
</evidence>
<dbReference type="KEGG" id="aci:ACIAD2575"/>
<dbReference type="eggNOG" id="ENOG5031RES">
    <property type="taxonomic scope" value="Bacteria"/>
</dbReference>
<sequence length="173" mass="20712">MFYSKERSDGHLNSVDLTNLPALKWLNRRAISMPNLQIEHIFSQFAFYQKNYLNIIQDPDQYYQCVSDAHIHFSVFSEEKIYLGDLLQLWFGDKWTEHQVKTLHDAKDHLWERASESWHNSLFLFSIERPGLFSSAHAYAWSTEEQQIKQISIDHTFPYYCHYLSLSRPKRYS</sequence>
<evidence type="ECO:0000313" key="1">
    <source>
        <dbReference type="EMBL" id="CAG69338.1"/>
    </source>
</evidence>
<dbReference type="EMBL" id="CR543861">
    <property type="protein sequence ID" value="CAG69338.1"/>
    <property type="molecule type" value="Genomic_DNA"/>
</dbReference>
<gene>
    <name evidence="1" type="ordered locus">ACIAD2575</name>
</gene>
<dbReference type="Proteomes" id="UP000000430">
    <property type="component" value="Chromosome"/>
</dbReference>
<accession>Q6F9C6</accession>
<dbReference type="AlphaFoldDB" id="Q6F9C6"/>
<organism evidence="1 2">
    <name type="scientific">Acinetobacter baylyi (strain ATCC 33305 / BD413 / ADP1)</name>
    <dbReference type="NCBI Taxonomy" id="62977"/>
    <lineage>
        <taxon>Bacteria</taxon>
        <taxon>Pseudomonadati</taxon>
        <taxon>Pseudomonadota</taxon>
        <taxon>Gammaproteobacteria</taxon>
        <taxon>Moraxellales</taxon>
        <taxon>Moraxellaceae</taxon>
        <taxon>Acinetobacter</taxon>
    </lineage>
</organism>
<name>Q6F9C6_ACIAD</name>
<proteinExistence type="predicted"/>
<reference evidence="1 2" key="1">
    <citation type="journal article" date="2004" name="Nucleic Acids Res.">
        <title>Unique features revealed by the genome sequence of Acinetobacter sp. ADP1, a versatile and naturally transformation competent bacterium.</title>
        <authorList>
            <person name="Barbe V."/>
            <person name="Vallenet D."/>
            <person name="Fonknechten N."/>
            <person name="Kreimeyer A."/>
            <person name="Oztas S."/>
            <person name="Labarre L."/>
            <person name="Cruveiller S."/>
            <person name="Robert C."/>
            <person name="Duprat S."/>
            <person name="Wincker P."/>
            <person name="Ornston L.N."/>
            <person name="Weissenbach J."/>
            <person name="Marliere P."/>
            <person name="Cohen G.N."/>
            <person name="Medigue C."/>
        </authorList>
    </citation>
    <scope>NUCLEOTIDE SEQUENCE [LARGE SCALE GENOMIC DNA]</scope>
    <source>
        <strain evidence="2">ATCC 33305 / BD413 / ADP1</strain>
    </source>
</reference>
<dbReference type="HOGENOM" id="CLU_1648437_0_0_6"/>